<organism evidence="1 2">
    <name type="scientific">Natranaerobius thermophilus (strain ATCC BAA-1301 / DSM 18059 / JW/NM-WN-LF)</name>
    <dbReference type="NCBI Taxonomy" id="457570"/>
    <lineage>
        <taxon>Bacteria</taxon>
        <taxon>Bacillati</taxon>
        <taxon>Bacillota</taxon>
        <taxon>Clostridia</taxon>
        <taxon>Natranaerobiales</taxon>
        <taxon>Natranaerobiaceae</taxon>
        <taxon>Natranaerobius</taxon>
    </lineage>
</organism>
<dbReference type="Proteomes" id="UP000001683">
    <property type="component" value="Chromosome"/>
</dbReference>
<dbReference type="OrthoDB" id="9798559at2"/>
<accession>B2A5Y5</accession>
<dbReference type="KEGG" id="nth:Nther_1830"/>
<evidence type="ECO:0000313" key="1">
    <source>
        <dbReference type="EMBL" id="ACB85402.1"/>
    </source>
</evidence>
<dbReference type="eggNOG" id="COG2104">
    <property type="taxonomic scope" value="Bacteria"/>
</dbReference>
<dbReference type="AlphaFoldDB" id="B2A5Y5"/>
<keyword evidence="2" id="KW-1185">Reference proteome</keyword>
<name>B2A5Y5_NATTJ</name>
<dbReference type="Gene3D" id="3.10.20.30">
    <property type="match status" value="1"/>
</dbReference>
<proteinExistence type="predicted"/>
<dbReference type="RefSeq" id="WP_012448268.1">
    <property type="nucleotide sequence ID" value="NC_010718.1"/>
</dbReference>
<dbReference type="HOGENOM" id="CLU_2700918_0_0_9"/>
<dbReference type="InterPro" id="IPR012675">
    <property type="entry name" value="Beta-grasp_dom_sf"/>
</dbReference>
<dbReference type="EMBL" id="CP001034">
    <property type="protein sequence ID" value="ACB85402.1"/>
    <property type="molecule type" value="Genomic_DNA"/>
</dbReference>
<dbReference type="CDD" id="cd00565">
    <property type="entry name" value="Ubl_ThiS"/>
    <property type="match status" value="1"/>
</dbReference>
<reference evidence="1 2" key="2">
    <citation type="journal article" date="2011" name="J. Bacteriol.">
        <title>Complete genome sequence of the anaerobic, halophilic alkalithermophile Natranaerobius thermophilus JW/NM-WN-LF.</title>
        <authorList>
            <person name="Zhao B."/>
            <person name="Mesbah N.M."/>
            <person name="Dalin E."/>
            <person name="Goodwin L."/>
            <person name="Nolan M."/>
            <person name="Pitluck S."/>
            <person name="Chertkov O."/>
            <person name="Brettin T.S."/>
            <person name="Han J."/>
            <person name="Larimer F.W."/>
            <person name="Land M.L."/>
            <person name="Hauser L."/>
            <person name="Kyrpides N."/>
            <person name="Wiegel J."/>
        </authorList>
    </citation>
    <scope>NUCLEOTIDE SEQUENCE [LARGE SCALE GENOMIC DNA]</scope>
    <source>
        <strain evidence="2">ATCC BAA-1301 / DSM 18059 / JW/NM-WN-LF</strain>
    </source>
</reference>
<sequence length="73" mass="8395">MIKVNHKEFEWEQGITVESLLIKLKHDEDFENLIGETATVIVNREVVPKENYRSHEIEDGDVIFIYPPIAGGT</sequence>
<gene>
    <name evidence="1" type="ordered locus">Nther_1830</name>
</gene>
<dbReference type="Pfam" id="PF02597">
    <property type="entry name" value="ThiS"/>
    <property type="match status" value="1"/>
</dbReference>
<dbReference type="InterPro" id="IPR003749">
    <property type="entry name" value="ThiS/MoaD-like"/>
</dbReference>
<dbReference type="NCBIfam" id="TIGR01683">
    <property type="entry name" value="thiS"/>
    <property type="match status" value="1"/>
</dbReference>
<dbReference type="InParanoid" id="B2A5Y5"/>
<protein>
    <submittedName>
        <fullName evidence="1">Thiamine biosynthesis protein ThiS</fullName>
    </submittedName>
</protein>
<evidence type="ECO:0000313" key="2">
    <source>
        <dbReference type="Proteomes" id="UP000001683"/>
    </source>
</evidence>
<reference evidence="1 2" key="1">
    <citation type="submission" date="2008-04" db="EMBL/GenBank/DDBJ databases">
        <title>Complete sequence of chromosome of Natranaerobius thermophilus JW/NM-WN-LF.</title>
        <authorList>
            <consortium name="US DOE Joint Genome Institute"/>
            <person name="Copeland A."/>
            <person name="Lucas S."/>
            <person name="Lapidus A."/>
            <person name="Glavina del Rio T."/>
            <person name="Dalin E."/>
            <person name="Tice H."/>
            <person name="Bruce D."/>
            <person name="Goodwin L."/>
            <person name="Pitluck S."/>
            <person name="Chertkov O."/>
            <person name="Brettin T."/>
            <person name="Detter J.C."/>
            <person name="Han C."/>
            <person name="Kuske C.R."/>
            <person name="Schmutz J."/>
            <person name="Larimer F."/>
            <person name="Land M."/>
            <person name="Hauser L."/>
            <person name="Kyrpides N."/>
            <person name="Lykidis A."/>
            <person name="Mesbah N.M."/>
            <person name="Wiegel J."/>
        </authorList>
    </citation>
    <scope>NUCLEOTIDE SEQUENCE [LARGE SCALE GENOMIC DNA]</scope>
    <source>
        <strain evidence="2">ATCC BAA-1301 / DSM 18059 / JW/NM-WN-LF</strain>
    </source>
</reference>
<dbReference type="SUPFAM" id="SSF54285">
    <property type="entry name" value="MoaD/ThiS"/>
    <property type="match status" value="1"/>
</dbReference>
<dbReference type="InterPro" id="IPR010035">
    <property type="entry name" value="Thi_S"/>
</dbReference>
<dbReference type="STRING" id="457570.Nther_1830"/>
<dbReference type="InterPro" id="IPR016155">
    <property type="entry name" value="Mopterin_synth/thiamin_S_b"/>
</dbReference>